<dbReference type="PROSITE" id="PS51257">
    <property type="entry name" value="PROKAR_LIPOPROTEIN"/>
    <property type="match status" value="1"/>
</dbReference>
<dbReference type="SUPFAM" id="SSF51004">
    <property type="entry name" value="C-terminal (heme d1) domain of cytochrome cd1-nitrite reductase"/>
    <property type="match status" value="1"/>
</dbReference>
<comment type="caution">
    <text evidence="1">The sequence shown here is derived from an EMBL/GenBank/DDBJ whole genome shotgun (WGS) entry which is preliminary data.</text>
</comment>
<name>A0ABS9D414_9ALTE</name>
<dbReference type="Proteomes" id="UP001521137">
    <property type="component" value="Unassembled WGS sequence"/>
</dbReference>
<dbReference type="EMBL" id="JAKGAS010000002">
    <property type="protein sequence ID" value="MCF2947500.1"/>
    <property type="molecule type" value="Genomic_DNA"/>
</dbReference>
<gene>
    <name evidence="1" type="ORF">L0668_05230</name>
</gene>
<evidence type="ECO:0000313" key="1">
    <source>
        <dbReference type="EMBL" id="MCF2947500.1"/>
    </source>
</evidence>
<protein>
    <submittedName>
        <fullName evidence="1">5-methyltetrahydrofolate--homocysteine methyltransferase</fullName>
    </submittedName>
</protein>
<keyword evidence="1" id="KW-0808">Transferase</keyword>
<keyword evidence="2" id="KW-1185">Reference proteome</keyword>
<dbReference type="GO" id="GO:0008168">
    <property type="term" value="F:methyltransferase activity"/>
    <property type="evidence" value="ECO:0007669"/>
    <property type="project" value="UniProtKB-KW"/>
</dbReference>
<dbReference type="InterPro" id="IPR011048">
    <property type="entry name" value="Haem_d1_sf"/>
</dbReference>
<organism evidence="1 2">
    <name type="scientific">Paraglaciecola algarum</name>
    <dbReference type="NCBI Taxonomy" id="3050085"/>
    <lineage>
        <taxon>Bacteria</taxon>
        <taxon>Pseudomonadati</taxon>
        <taxon>Pseudomonadota</taxon>
        <taxon>Gammaproteobacteria</taxon>
        <taxon>Alteromonadales</taxon>
        <taxon>Alteromonadaceae</taxon>
        <taxon>Paraglaciecola</taxon>
    </lineage>
</organism>
<keyword evidence="1" id="KW-0489">Methyltransferase</keyword>
<accession>A0ABS9D414</accession>
<evidence type="ECO:0000313" key="2">
    <source>
        <dbReference type="Proteomes" id="UP001521137"/>
    </source>
</evidence>
<dbReference type="RefSeq" id="WP_235311223.1">
    <property type="nucleotide sequence ID" value="NZ_JAKGAS010000002.1"/>
</dbReference>
<dbReference type="GO" id="GO:0032259">
    <property type="term" value="P:methylation"/>
    <property type="evidence" value="ECO:0007669"/>
    <property type="project" value="UniProtKB-KW"/>
</dbReference>
<proteinExistence type="predicted"/>
<reference evidence="1 2" key="1">
    <citation type="submission" date="2022-01" db="EMBL/GenBank/DDBJ databases">
        <title>Paraglaciecola sp. G1-23.</title>
        <authorList>
            <person name="Jin M.S."/>
            <person name="Han D.M."/>
            <person name="Kim H.M."/>
            <person name="Jeon C.O."/>
        </authorList>
    </citation>
    <scope>NUCLEOTIDE SEQUENCE [LARGE SCALE GENOMIC DNA]</scope>
    <source>
        <strain evidence="1 2">G1-23</strain>
    </source>
</reference>
<sequence length="464" mass="51015">MKKPFQLNLLTAAISSLLLYGCGDAETTIIEKEPIVVPDEDDHDDDHGDDEFTIESMGRLAVLSADSNQAVVFDLDDNQLLDTFSLIHNSNSLTASADYRFAVIASRSNDYVGFIDSGMWREDHGAHLHDYEQAPEMNHLELDGSRPTHIVKHDGHMAVFYDGDADSGIPAAVQVLTDTDISSEISNIHTLDYPVNMHGVAEPVGEYLLSTVRRDDAENTSAAKILPDQVAVYHLHDGEYEQEQILEVLCPDLHGAAQNGHAVLFGCSDGILVAHQHDEEFEAEKILNIEGLNGLRIGTIYGHEESETFIGIAAGHGGGEAILVKIDPENEEMETLEWQPAADASPVSYAFAYEGEAFLILDSKGFLNILTPHDHDGETHWELAGSVDISEEDVSTMPEGMKFSMTVAENGHYVYVADPIAQHVLQVHIEDMEIEGDIELDFAPANITWLGIAEEAHEDDEHDH</sequence>